<protein>
    <recommendedName>
        <fullName evidence="2">Inner membrane protein YgaP-like transmembrane domain-containing protein</fullName>
    </recommendedName>
</protein>
<keyword evidence="1" id="KW-1133">Transmembrane helix</keyword>
<proteinExistence type="predicted"/>
<evidence type="ECO:0000259" key="2">
    <source>
        <dbReference type="Pfam" id="PF11127"/>
    </source>
</evidence>
<dbReference type="Gene3D" id="6.10.140.1340">
    <property type="match status" value="1"/>
</dbReference>
<evidence type="ECO:0000256" key="1">
    <source>
        <dbReference type="SAM" id="Phobius"/>
    </source>
</evidence>
<accession>A0A1I4DLG9</accession>
<sequence>MTNNVGTTDRTLRLIAGVILLAVTWIAPIAVFHGTAAVAIATIVGLILVGTALFRFCPLYRLLGKNTCAVK</sequence>
<organism evidence="3 4">
    <name type="scientific">Loktanella salsilacus</name>
    <dbReference type="NCBI Taxonomy" id="195913"/>
    <lineage>
        <taxon>Bacteria</taxon>
        <taxon>Pseudomonadati</taxon>
        <taxon>Pseudomonadota</taxon>
        <taxon>Alphaproteobacteria</taxon>
        <taxon>Rhodobacterales</taxon>
        <taxon>Roseobacteraceae</taxon>
        <taxon>Loktanella</taxon>
    </lineage>
</organism>
<dbReference type="OrthoDB" id="9804804at2"/>
<feature type="domain" description="Inner membrane protein YgaP-like transmembrane" evidence="2">
    <location>
        <begin position="1"/>
        <end position="70"/>
    </location>
</feature>
<name>A0A1I4DLG9_9RHOB</name>
<dbReference type="RefSeq" id="WP_090186562.1">
    <property type="nucleotide sequence ID" value="NZ_CAXIDI010000014.1"/>
</dbReference>
<keyword evidence="1" id="KW-0472">Membrane</keyword>
<keyword evidence="4" id="KW-1185">Reference proteome</keyword>
<dbReference type="AlphaFoldDB" id="A0A1I4DLG9"/>
<dbReference type="EMBL" id="FOTF01000004">
    <property type="protein sequence ID" value="SFK94105.1"/>
    <property type="molecule type" value="Genomic_DNA"/>
</dbReference>
<feature type="transmembrane region" description="Helical" evidence="1">
    <location>
        <begin position="37"/>
        <end position="57"/>
    </location>
</feature>
<dbReference type="Proteomes" id="UP000199550">
    <property type="component" value="Unassembled WGS sequence"/>
</dbReference>
<dbReference type="InterPro" id="IPR021309">
    <property type="entry name" value="YgaP-like_TM"/>
</dbReference>
<reference evidence="3 4" key="1">
    <citation type="submission" date="2016-10" db="EMBL/GenBank/DDBJ databases">
        <authorList>
            <person name="de Groot N.N."/>
        </authorList>
    </citation>
    <scope>NUCLEOTIDE SEQUENCE [LARGE SCALE GENOMIC DNA]</scope>
    <source>
        <strain evidence="3 4">DSM 16199</strain>
    </source>
</reference>
<dbReference type="STRING" id="195913.SAMN04488004_104233"/>
<evidence type="ECO:0000313" key="3">
    <source>
        <dbReference type="EMBL" id="SFK94105.1"/>
    </source>
</evidence>
<gene>
    <name evidence="3" type="ORF">SAMN04488004_104233</name>
</gene>
<dbReference type="GeneID" id="97892398"/>
<dbReference type="Pfam" id="PF11127">
    <property type="entry name" value="YgaP-like_TM"/>
    <property type="match status" value="1"/>
</dbReference>
<feature type="transmembrane region" description="Helical" evidence="1">
    <location>
        <begin position="12"/>
        <end position="31"/>
    </location>
</feature>
<evidence type="ECO:0000313" key="4">
    <source>
        <dbReference type="Proteomes" id="UP000199550"/>
    </source>
</evidence>
<keyword evidence="1" id="KW-0812">Transmembrane</keyword>